<evidence type="ECO:0000313" key="8">
    <source>
        <dbReference type="Proteomes" id="UP000001935"/>
    </source>
</evidence>
<dbReference type="InterPro" id="IPR036390">
    <property type="entry name" value="WH_DNA-bd_sf"/>
</dbReference>
<evidence type="ECO:0000256" key="2">
    <source>
        <dbReference type="ARBA" id="ARBA00022898"/>
    </source>
</evidence>
<dbReference type="InterPro" id="IPR051446">
    <property type="entry name" value="HTH_trans_reg/aminotransferase"/>
</dbReference>
<dbReference type="CDD" id="cd00609">
    <property type="entry name" value="AAT_like"/>
    <property type="match status" value="1"/>
</dbReference>
<proteinExistence type="inferred from homology"/>
<dbReference type="GO" id="GO:0003700">
    <property type="term" value="F:DNA-binding transcription factor activity"/>
    <property type="evidence" value="ECO:0007669"/>
    <property type="project" value="InterPro"/>
</dbReference>
<accession>Q2ILT9</accession>
<dbReference type="EMBL" id="CP000251">
    <property type="protein sequence ID" value="ABC82622.1"/>
    <property type="molecule type" value="Genomic_DNA"/>
</dbReference>
<keyword evidence="3" id="KW-0805">Transcription regulation</keyword>
<evidence type="ECO:0000313" key="7">
    <source>
        <dbReference type="EMBL" id="ABC82622.1"/>
    </source>
</evidence>
<evidence type="ECO:0000256" key="4">
    <source>
        <dbReference type="ARBA" id="ARBA00023125"/>
    </source>
</evidence>
<dbReference type="HOGENOM" id="CLU_017584_0_0_7"/>
<dbReference type="eggNOG" id="COG1167">
    <property type="taxonomic scope" value="Bacteria"/>
</dbReference>
<dbReference type="InterPro" id="IPR015421">
    <property type="entry name" value="PyrdxlP-dep_Trfase_major"/>
</dbReference>
<feature type="domain" description="HTH gntR-type" evidence="6">
    <location>
        <begin position="4"/>
        <end position="72"/>
    </location>
</feature>
<name>Q2ILT9_ANADE</name>
<dbReference type="PANTHER" id="PTHR46577:SF2">
    <property type="entry name" value="TRANSCRIPTIONAL REGULATORY PROTEIN"/>
    <property type="match status" value="1"/>
</dbReference>
<evidence type="ECO:0000256" key="5">
    <source>
        <dbReference type="ARBA" id="ARBA00023163"/>
    </source>
</evidence>
<dbReference type="PANTHER" id="PTHR46577">
    <property type="entry name" value="HTH-TYPE TRANSCRIPTIONAL REGULATORY PROTEIN GABR"/>
    <property type="match status" value="1"/>
</dbReference>
<dbReference type="InterPro" id="IPR015422">
    <property type="entry name" value="PyrdxlP-dep_Trfase_small"/>
</dbReference>
<dbReference type="Proteomes" id="UP000001935">
    <property type="component" value="Chromosome"/>
</dbReference>
<keyword evidence="5" id="KW-0804">Transcription</keyword>
<keyword evidence="4" id="KW-0238">DNA-binding</keyword>
<dbReference type="Pfam" id="PF00155">
    <property type="entry name" value="Aminotran_1_2"/>
    <property type="match status" value="1"/>
</dbReference>
<dbReference type="STRING" id="290397.Adeh_2852"/>
<dbReference type="InterPro" id="IPR015424">
    <property type="entry name" value="PyrdxlP-dep_Trfase"/>
</dbReference>
<dbReference type="SMART" id="SM00345">
    <property type="entry name" value="HTH_GNTR"/>
    <property type="match status" value="1"/>
</dbReference>
<dbReference type="PROSITE" id="PS50949">
    <property type="entry name" value="HTH_GNTR"/>
    <property type="match status" value="1"/>
</dbReference>
<dbReference type="KEGG" id="ade:Adeh_2852"/>
<dbReference type="Gene3D" id="3.90.1150.10">
    <property type="entry name" value="Aspartate Aminotransferase, domain 1"/>
    <property type="match status" value="1"/>
</dbReference>
<dbReference type="InterPro" id="IPR004839">
    <property type="entry name" value="Aminotransferase_I/II_large"/>
</dbReference>
<dbReference type="GO" id="GO:0030170">
    <property type="term" value="F:pyridoxal phosphate binding"/>
    <property type="evidence" value="ECO:0007669"/>
    <property type="project" value="InterPro"/>
</dbReference>
<comment type="similarity">
    <text evidence="1">In the C-terminal section; belongs to the class-I pyridoxal-phosphate-dependent aminotransferase family.</text>
</comment>
<dbReference type="InterPro" id="IPR000524">
    <property type="entry name" value="Tscrpt_reg_HTH_GntR"/>
</dbReference>
<dbReference type="CDD" id="cd07377">
    <property type="entry name" value="WHTH_GntR"/>
    <property type="match status" value="1"/>
</dbReference>
<dbReference type="OrthoDB" id="9804020at2"/>
<dbReference type="Gene3D" id="3.40.640.10">
    <property type="entry name" value="Type I PLP-dependent aspartate aminotransferase-like (Major domain)"/>
    <property type="match status" value="1"/>
</dbReference>
<dbReference type="InterPro" id="IPR036388">
    <property type="entry name" value="WH-like_DNA-bd_sf"/>
</dbReference>
<gene>
    <name evidence="7" type="ordered locus">Adeh_2852</name>
</gene>
<sequence>MATGFKYRRIADHLARGIQAGITGPGERLPSLREACRTYGASLMTALAAYRHLEAIGLVEALPRSGFRVRPRLPAPLEQAPTRRPSLHAFSSARAELTAELLAAMADPALVPLGSGWPSADHFPVAAFRRLTSRLLRGPAPGPWTRFSPPRGDPELRRLVARRYRARGMDVGPDDVLVTTGAMEALALALRVLVKPGDVVAVECPAFFGVLDAARSAGARVVELPAEPAGGPDPAALAAACRRHAVRAAVLAPTFANPAGSLMDEARKAAWREALGAEGVALIEDDVYGELAWDGRRHAPLCAPRGRDEPPAILVGSFSKTLLPGGRVGYAIAPSPWIDALADLKSITTLAAAPLAQALAAGLVGDGAYDRHLRRLRPRLQAEVGTMRALVARHFPPGTRVSDPRGGYFLWVELPAGGADGLALFHAAARHGIGVAPGCLFSLGGGLDRFVRLNAALAGDLEPAVRTLGRLAAAPAARASGA</sequence>
<dbReference type="SUPFAM" id="SSF46785">
    <property type="entry name" value="Winged helix' DNA-binding domain"/>
    <property type="match status" value="1"/>
</dbReference>
<protein>
    <submittedName>
        <fullName evidence="7">Transcriptional regulator, GntR family</fullName>
    </submittedName>
</protein>
<organism evidence="7 8">
    <name type="scientific">Anaeromyxobacter dehalogenans (strain 2CP-C)</name>
    <dbReference type="NCBI Taxonomy" id="290397"/>
    <lineage>
        <taxon>Bacteria</taxon>
        <taxon>Pseudomonadati</taxon>
        <taxon>Myxococcota</taxon>
        <taxon>Myxococcia</taxon>
        <taxon>Myxococcales</taxon>
        <taxon>Cystobacterineae</taxon>
        <taxon>Anaeromyxobacteraceae</taxon>
        <taxon>Anaeromyxobacter</taxon>
    </lineage>
</organism>
<dbReference type="SUPFAM" id="SSF53383">
    <property type="entry name" value="PLP-dependent transferases"/>
    <property type="match status" value="1"/>
</dbReference>
<dbReference type="AlphaFoldDB" id="Q2ILT9"/>
<dbReference type="Pfam" id="PF00392">
    <property type="entry name" value="GntR"/>
    <property type="match status" value="1"/>
</dbReference>
<dbReference type="GO" id="GO:0003677">
    <property type="term" value="F:DNA binding"/>
    <property type="evidence" value="ECO:0007669"/>
    <property type="project" value="UniProtKB-KW"/>
</dbReference>
<evidence type="ECO:0000259" key="6">
    <source>
        <dbReference type="PROSITE" id="PS50949"/>
    </source>
</evidence>
<evidence type="ECO:0000256" key="3">
    <source>
        <dbReference type="ARBA" id="ARBA00023015"/>
    </source>
</evidence>
<keyword evidence="2" id="KW-0663">Pyridoxal phosphate</keyword>
<reference evidence="7 8" key="1">
    <citation type="submission" date="2006-01" db="EMBL/GenBank/DDBJ databases">
        <title>Complete sequence of Anaeromyxobacter dehalogenans 2CP-C.</title>
        <authorList>
            <consortium name="US DOE Joint Genome Institute"/>
            <person name="Copeland A."/>
            <person name="Lucas S."/>
            <person name="Lapidus A."/>
            <person name="Barry K."/>
            <person name="Detter J.C."/>
            <person name="Glavina T."/>
            <person name="Hammon N."/>
            <person name="Israni S."/>
            <person name="Pitluck S."/>
            <person name="Brettin T."/>
            <person name="Bruce D."/>
            <person name="Han C."/>
            <person name="Tapia R."/>
            <person name="Gilna P."/>
            <person name="Kiss H."/>
            <person name="Schmutz J."/>
            <person name="Larimer F."/>
            <person name="Land M."/>
            <person name="Kyrpides N."/>
            <person name="Anderson I."/>
            <person name="Sanford R.A."/>
            <person name="Ritalahti K.M."/>
            <person name="Thomas H.S."/>
            <person name="Kirby J.R."/>
            <person name="Zhulin I.B."/>
            <person name="Loeffler F.E."/>
            <person name="Richardson P."/>
        </authorList>
    </citation>
    <scope>NUCLEOTIDE SEQUENCE [LARGE SCALE GENOMIC DNA]</scope>
    <source>
        <strain evidence="7 8">2CP-C</strain>
    </source>
</reference>
<dbReference type="RefSeq" id="WP_011421904.1">
    <property type="nucleotide sequence ID" value="NC_007760.1"/>
</dbReference>
<dbReference type="Gene3D" id="1.10.10.10">
    <property type="entry name" value="Winged helix-like DNA-binding domain superfamily/Winged helix DNA-binding domain"/>
    <property type="match status" value="1"/>
</dbReference>
<evidence type="ECO:0000256" key="1">
    <source>
        <dbReference type="ARBA" id="ARBA00005384"/>
    </source>
</evidence>